<dbReference type="Proteomes" id="UP001055439">
    <property type="component" value="Chromosome 7"/>
</dbReference>
<name>A0A9E7GW80_9LILI</name>
<evidence type="ECO:0000313" key="2">
    <source>
        <dbReference type="Proteomes" id="UP001055439"/>
    </source>
</evidence>
<sequence>MMSQRISFDSEVREARVWMRDPELFVWLLRSFFLPSCFCVLLHRGNWRHNPEREEQIWKTTSFGLLPPPSAGPMSLSCSLKLRSARGVWTAKFGIWKSLGYEDLQQPNRTVSSVTSADRPVLHATSPPSASLLGLQMCSVPSTIHTPSLKKRLACLHDL</sequence>
<proteinExistence type="predicted"/>
<accession>A0A9E7GW80</accession>
<organism evidence="1 2">
    <name type="scientific">Musa troglodytarum</name>
    <name type="common">fe'i banana</name>
    <dbReference type="NCBI Taxonomy" id="320322"/>
    <lineage>
        <taxon>Eukaryota</taxon>
        <taxon>Viridiplantae</taxon>
        <taxon>Streptophyta</taxon>
        <taxon>Embryophyta</taxon>
        <taxon>Tracheophyta</taxon>
        <taxon>Spermatophyta</taxon>
        <taxon>Magnoliopsida</taxon>
        <taxon>Liliopsida</taxon>
        <taxon>Zingiberales</taxon>
        <taxon>Musaceae</taxon>
        <taxon>Musa</taxon>
    </lineage>
</organism>
<evidence type="ECO:0000313" key="1">
    <source>
        <dbReference type="EMBL" id="URE19412.1"/>
    </source>
</evidence>
<keyword evidence="2" id="KW-1185">Reference proteome</keyword>
<reference evidence="1" key="1">
    <citation type="submission" date="2022-05" db="EMBL/GenBank/DDBJ databases">
        <title>The Musa troglodytarum L. genome provides insights into the mechanism of non-climacteric behaviour and enrichment of carotenoids.</title>
        <authorList>
            <person name="Wang J."/>
        </authorList>
    </citation>
    <scope>NUCLEOTIDE SEQUENCE</scope>
    <source>
        <tissue evidence="1">Leaf</tissue>
    </source>
</reference>
<gene>
    <name evidence="1" type="ORF">MUK42_13351</name>
</gene>
<dbReference type="OrthoDB" id="10600445at2759"/>
<dbReference type="AlphaFoldDB" id="A0A9E7GW80"/>
<protein>
    <submittedName>
        <fullName evidence="1">Uncharacterized protein</fullName>
    </submittedName>
</protein>
<dbReference type="EMBL" id="CP097509">
    <property type="protein sequence ID" value="URE19412.1"/>
    <property type="molecule type" value="Genomic_DNA"/>
</dbReference>